<keyword evidence="8" id="KW-0732">Signal</keyword>
<name>A0ABR6ER58_9SPHI</name>
<dbReference type="Gene3D" id="2.60.40.1120">
    <property type="entry name" value="Carboxypeptidase-like, regulatory domain"/>
    <property type="match status" value="1"/>
</dbReference>
<evidence type="ECO:0000256" key="6">
    <source>
        <dbReference type="ARBA" id="ARBA00023237"/>
    </source>
</evidence>
<dbReference type="NCBIfam" id="TIGR04056">
    <property type="entry name" value="OMP_RagA_SusC"/>
    <property type="match status" value="1"/>
</dbReference>
<dbReference type="InterPro" id="IPR036942">
    <property type="entry name" value="Beta-barrel_TonB_sf"/>
</dbReference>
<proteinExistence type="inferred from homology"/>
<keyword evidence="3 7" id="KW-1134">Transmembrane beta strand</keyword>
<keyword evidence="2 7" id="KW-0813">Transport</keyword>
<dbReference type="EMBL" id="WNXC01000001">
    <property type="protein sequence ID" value="MBB2147344.1"/>
    <property type="molecule type" value="Genomic_DNA"/>
</dbReference>
<evidence type="ECO:0000313" key="11">
    <source>
        <dbReference type="Proteomes" id="UP000636110"/>
    </source>
</evidence>
<evidence type="ECO:0000256" key="3">
    <source>
        <dbReference type="ARBA" id="ARBA00022452"/>
    </source>
</evidence>
<evidence type="ECO:0000256" key="8">
    <source>
        <dbReference type="SAM" id="SignalP"/>
    </source>
</evidence>
<dbReference type="InterPro" id="IPR037066">
    <property type="entry name" value="Plug_dom_sf"/>
</dbReference>
<gene>
    <name evidence="10" type="ORF">GM920_00330</name>
</gene>
<dbReference type="Gene3D" id="2.170.130.10">
    <property type="entry name" value="TonB-dependent receptor, plug domain"/>
    <property type="match status" value="1"/>
</dbReference>
<keyword evidence="6 7" id="KW-0998">Cell outer membrane</keyword>
<keyword evidence="11" id="KW-1185">Reference proteome</keyword>
<keyword evidence="5 7" id="KW-0472">Membrane</keyword>
<dbReference type="RefSeq" id="WP_182952626.1">
    <property type="nucleotide sequence ID" value="NZ_WNXC01000001.1"/>
</dbReference>
<dbReference type="Pfam" id="PF13715">
    <property type="entry name" value="CarbopepD_reg_2"/>
    <property type="match status" value="1"/>
</dbReference>
<comment type="similarity">
    <text evidence="7">Belongs to the TonB-dependent receptor family.</text>
</comment>
<comment type="subcellular location">
    <subcellularLocation>
        <location evidence="1 7">Cell outer membrane</location>
        <topology evidence="1 7">Multi-pass membrane protein</topology>
    </subcellularLocation>
</comment>
<reference evidence="10 11" key="1">
    <citation type="submission" date="2019-11" db="EMBL/GenBank/DDBJ databases">
        <title>Description of Pedobacter sp. LMG 31462T.</title>
        <authorList>
            <person name="Carlier A."/>
            <person name="Qi S."/>
            <person name="Vandamme P."/>
        </authorList>
    </citation>
    <scope>NUCLEOTIDE SEQUENCE [LARGE SCALE GENOMIC DNA]</scope>
    <source>
        <strain evidence="10 11">LMG 31462</strain>
    </source>
</reference>
<evidence type="ECO:0000313" key="10">
    <source>
        <dbReference type="EMBL" id="MBB2147344.1"/>
    </source>
</evidence>
<feature type="chain" id="PRO_5045045931" evidence="8">
    <location>
        <begin position="22"/>
        <end position="1065"/>
    </location>
</feature>
<comment type="caution">
    <text evidence="10">The sequence shown here is derived from an EMBL/GenBank/DDBJ whole genome shotgun (WGS) entry which is preliminary data.</text>
</comment>
<keyword evidence="4 7" id="KW-0812">Transmembrane</keyword>
<evidence type="ECO:0000259" key="9">
    <source>
        <dbReference type="Pfam" id="PF07715"/>
    </source>
</evidence>
<dbReference type="InterPro" id="IPR012910">
    <property type="entry name" value="Plug_dom"/>
</dbReference>
<accession>A0ABR6ER58</accession>
<dbReference type="Gene3D" id="2.40.170.20">
    <property type="entry name" value="TonB-dependent receptor, beta-barrel domain"/>
    <property type="match status" value="1"/>
</dbReference>
<dbReference type="Proteomes" id="UP000636110">
    <property type="component" value="Unassembled WGS sequence"/>
</dbReference>
<feature type="domain" description="TonB-dependent receptor plug" evidence="9">
    <location>
        <begin position="122"/>
        <end position="226"/>
    </location>
</feature>
<organism evidence="10 11">
    <name type="scientific">Pedobacter gandavensis</name>
    <dbReference type="NCBI Taxonomy" id="2679963"/>
    <lineage>
        <taxon>Bacteria</taxon>
        <taxon>Pseudomonadati</taxon>
        <taxon>Bacteroidota</taxon>
        <taxon>Sphingobacteriia</taxon>
        <taxon>Sphingobacteriales</taxon>
        <taxon>Sphingobacteriaceae</taxon>
        <taxon>Pedobacter</taxon>
    </lineage>
</organism>
<dbReference type="SUPFAM" id="SSF49464">
    <property type="entry name" value="Carboxypeptidase regulatory domain-like"/>
    <property type="match status" value="1"/>
</dbReference>
<evidence type="ECO:0000256" key="4">
    <source>
        <dbReference type="ARBA" id="ARBA00022692"/>
    </source>
</evidence>
<evidence type="ECO:0000256" key="1">
    <source>
        <dbReference type="ARBA" id="ARBA00004571"/>
    </source>
</evidence>
<dbReference type="InterPro" id="IPR008969">
    <property type="entry name" value="CarboxyPept-like_regulatory"/>
</dbReference>
<evidence type="ECO:0000256" key="2">
    <source>
        <dbReference type="ARBA" id="ARBA00022448"/>
    </source>
</evidence>
<dbReference type="Pfam" id="PF07715">
    <property type="entry name" value="Plug"/>
    <property type="match status" value="1"/>
</dbReference>
<dbReference type="SUPFAM" id="SSF56935">
    <property type="entry name" value="Porins"/>
    <property type="match status" value="1"/>
</dbReference>
<evidence type="ECO:0000256" key="7">
    <source>
        <dbReference type="PROSITE-ProRule" id="PRU01360"/>
    </source>
</evidence>
<sequence>MKKTIYLLVMAVLCLNVKVPAQQLTELKGQVTSTSDKPLAGATIKIKSETTVSTTDPNGVFTIKTSVKAGTLIVSFLGYQTKELQFDIKKAKYINIILQESANALTEVSIVSTGYQNISRDRVTGSFVVIDSILLNRKISPNILERLDGIASGLLFNRNKTQGGQSDINIRGRSTINGEDKPLIILDNFPYEGDLSNINPNDVKTIDILKDAAAASIWGTRAGNGVIVITTYKGKYATKQQISFNTNITVGDKPNLHQMPWFSASEWIEQEKFIYDKGGYNTTINNGYSAISAAVEIFNHAKNKKMSSADSLKLINQLKQNDVRDEMLKYLYRPSLNQQYALNLKGGGIKNKYFVSIGYDKNLMTKITDSYNRLTLSANRSYLLLKDKLEISTGLSFTSSTSETGDTYIPTSPYDRLADDQGNSLAVKNFFRLSYVDTVGKGKLLDWHYRPLNENQSKSQYKTTNYTFNAGLNYTIFNGFKATFLYQHQKQNGVSKINYDADSYYTRDYINRLSTINKNTGTVQQVVPYGDIFTNNGAQYAANYGRFQLNFDKIFSGNHRITSIGGLEVRDGRTDNLAQKFYGYNPSTGTHANTSINFTNDYPLFYDPTSTLRIDLGQTSSYLQDRFISYYANANYSFKDRYVLTVSARKDESNIFGVKPNQKGVPLWSTGLAWEISKEKFYNLSWIPFLKIRGSFGYSGNVSKSISAYLTASAIGSNTYGSQFSLIVNPPNPSLKWEKVKVINLGLDFAFKNNIISGTLEPYLKYGLDLFGTTNLAPQTGLLTYQGNFANTKTKGLDLTINTININRTLKWNTTLLFSMVKDKVTRYTASRNPNSNLISQSYNNPVEGNPYFSIYGYKWAGLNSDGDPLAYLDNNPSKAYSSISNSLDRSNLKLIGSAVPTTFGSIRNTFNYKQLDLSFNITYRLNYFIRRISLNNASIFGANGFQSNIDYNLRWQKAGDEAFTNVPALVYPNISQRSAIYTNSDILVVRGDNIRFQDLNIGYNLKQLMPLAKYFSNLKVYTYITEFGYLWKANNYGIDPDNSGTSLGSLSNPMTFSFGISATF</sequence>
<feature type="signal peptide" evidence="8">
    <location>
        <begin position="1"/>
        <end position="21"/>
    </location>
</feature>
<protein>
    <submittedName>
        <fullName evidence="10">SusC/RagA family TonB-linked outer membrane protein</fullName>
    </submittedName>
</protein>
<dbReference type="InterPro" id="IPR023996">
    <property type="entry name" value="TonB-dep_OMP_SusC/RagA"/>
</dbReference>
<dbReference type="PROSITE" id="PS52016">
    <property type="entry name" value="TONB_DEPENDENT_REC_3"/>
    <property type="match status" value="1"/>
</dbReference>
<dbReference type="InterPro" id="IPR039426">
    <property type="entry name" value="TonB-dep_rcpt-like"/>
</dbReference>
<evidence type="ECO:0000256" key="5">
    <source>
        <dbReference type="ARBA" id="ARBA00023136"/>
    </source>
</evidence>